<evidence type="ECO:0000313" key="18">
    <source>
        <dbReference type="EnsemblMetazoa" id="XP_030838098"/>
    </source>
</evidence>
<dbReference type="AlphaFoldDB" id="A0A7M7NMV4"/>
<evidence type="ECO:0000259" key="17">
    <source>
        <dbReference type="PROSITE" id="PS50835"/>
    </source>
</evidence>
<dbReference type="FunCoup" id="A0A7M7NMV4">
    <property type="interactions" value="776"/>
</dbReference>
<proteinExistence type="inferred from homology"/>
<reference evidence="18" key="2">
    <citation type="submission" date="2021-01" db="UniProtKB">
        <authorList>
            <consortium name="EnsemblMetazoa"/>
        </authorList>
    </citation>
    <scope>IDENTIFICATION</scope>
</reference>
<dbReference type="InParanoid" id="A0A7M7NMV4"/>
<dbReference type="PANTHER" id="PTHR11890">
    <property type="entry name" value="INTERLEUKIN-1 RECEPTOR FAMILY MEMBER"/>
    <property type="match status" value="1"/>
</dbReference>
<dbReference type="KEGG" id="spu:105438134"/>
<dbReference type="GO" id="GO:0016787">
    <property type="term" value="F:hydrolase activity"/>
    <property type="evidence" value="ECO:0007669"/>
    <property type="project" value="UniProtKB-KW"/>
</dbReference>
<evidence type="ECO:0000259" key="16">
    <source>
        <dbReference type="PROSITE" id="PS50104"/>
    </source>
</evidence>
<dbReference type="PANTHER" id="PTHR11890:SF44">
    <property type="entry name" value="X-LINKED INTERLEUKIN-1 RECEPTOR ACCESSORY PROTEIN-LIKE 2"/>
    <property type="match status" value="1"/>
</dbReference>
<dbReference type="OMA" id="RDMHAIP"/>
<evidence type="ECO:0000256" key="14">
    <source>
        <dbReference type="SAM" id="MobiDB-lite"/>
    </source>
</evidence>
<feature type="region of interest" description="Disordered" evidence="14">
    <location>
        <begin position="555"/>
        <end position="597"/>
    </location>
</feature>
<accession>A0A7M7NMV4</accession>
<feature type="compositionally biased region" description="Polar residues" evidence="14">
    <location>
        <begin position="466"/>
        <end position="479"/>
    </location>
</feature>
<evidence type="ECO:0000256" key="5">
    <source>
        <dbReference type="ARBA" id="ARBA00022830"/>
    </source>
</evidence>
<evidence type="ECO:0000256" key="6">
    <source>
        <dbReference type="ARBA" id="ARBA00023027"/>
    </source>
</evidence>
<dbReference type="Pfam" id="PF13676">
    <property type="entry name" value="TIR_2"/>
    <property type="match status" value="1"/>
</dbReference>
<dbReference type="InterPro" id="IPR035897">
    <property type="entry name" value="Toll_tir_struct_dom_sf"/>
</dbReference>
<dbReference type="GO" id="GO:0009986">
    <property type="term" value="C:cell surface"/>
    <property type="evidence" value="ECO:0000318"/>
    <property type="project" value="GO_Central"/>
</dbReference>
<evidence type="ECO:0000256" key="15">
    <source>
        <dbReference type="SAM" id="SignalP"/>
    </source>
</evidence>
<comment type="subunit">
    <text evidence="11">Interacts with host IFNA1.</text>
</comment>
<dbReference type="GO" id="GO:0007166">
    <property type="term" value="P:cell surface receptor signaling pathway"/>
    <property type="evidence" value="ECO:0000318"/>
    <property type="project" value="GO_Central"/>
</dbReference>
<keyword evidence="3" id="KW-0945">Host-virus interaction</keyword>
<comment type="similarity">
    <text evidence="1">Belongs to the interleukin-1 receptor family.</text>
</comment>
<keyword evidence="15" id="KW-0732">Signal</keyword>
<dbReference type="PROSITE" id="PS50835">
    <property type="entry name" value="IG_LIKE"/>
    <property type="match status" value="1"/>
</dbReference>
<evidence type="ECO:0000256" key="3">
    <source>
        <dbReference type="ARBA" id="ARBA00022632"/>
    </source>
</evidence>
<keyword evidence="7" id="KW-1015">Disulfide bond</keyword>
<feature type="region of interest" description="Disordered" evidence="14">
    <location>
        <begin position="466"/>
        <end position="526"/>
    </location>
</feature>
<dbReference type="SUPFAM" id="SSF52200">
    <property type="entry name" value="Toll/Interleukin receptor TIR domain"/>
    <property type="match status" value="1"/>
</dbReference>
<evidence type="ECO:0000256" key="2">
    <source>
        <dbReference type="ARBA" id="ARBA00022518"/>
    </source>
</evidence>
<feature type="signal peptide" evidence="15">
    <location>
        <begin position="1"/>
        <end position="34"/>
    </location>
</feature>
<keyword evidence="4" id="KW-0378">Hydrolase</keyword>
<dbReference type="PROSITE" id="PS50104">
    <property type="entry name" value="TIR"/>
    <property type="match status" value="1"/>
</dbReference>
<keyword evidence="19" id="KW-1185">Reference proteome</keyword>
<keyword evidence="3" id="KW-1090">Inhibition of host innate immune response by virus</keyword>
<evidence type="ECO:0000313" key="19">
    <source>
        <dbReference type="Proteomes" id="UP000007110"/>
    </source>
</evidence>
<keyword evidence="3" id="KW-0899">Viral immunoevasion</keyword>
<reference evidence="19" key="1">
    <citation type="submission" date="2015-02" db="EMBL/GenBank/DDBJ databases">
        <title>Genome sequencing for Strongylocentrotus purpuratus.</title>
        <authorList>
            <person name="Murali S."/>
            <person name="Liu Y."/>
            <person name="Vee V."/>
            <person name="English A."/>
            <person name="Wang M."/>
            <person name="Skinner E."/>
            <person name="Han Y."/>
            <person name="Muzny D.M."/>
            <person name="Worley K.C."/>
            <person name="Gibbs R.A."/>
        </authorList>
    </citation>
    <scope>NUCLEOTIDE SEQUENCE</scope>
</reference>
<dbReference type="Proteomes" id="UP000007110">
    <property type="component" value="Unassembled WGS sequence"/>
</dbReference>
<evidence type="ECO:0000256" key="8">
    <source>
        <dbReference type="ARBA" id="ARBA00023180"/>
    </source>
</evidence>
<dbReference type="InterPro" id="IPR000157">
    <property type="entry name" value="TIR_dom"/>
</dbReference>
<comment type="function">
    <text evidence="13">Counteracts the antiviral effects of host IFN-alpha/beta and key IFN-inducible proteins involved in viral RNA degradation suxh as host OAS1. Acts as a soluble IFN-alpha receptor and thus inhibits the interaction between host IFN-alpha and its receptor.</text>
</comment>
<dbReference type="EnsemblMetazoa" id="XM_030982238">
    <property type="protein sequence ID" value="XP_030838098"/>
    <property type="gene ID" value="LOC105438134"/>
</dbReference>
<evidence type="ECO:0000256" key="10">
    <source>
        <dbReference type="ARBA" id="ARBA00023319"/>
    </source>
</evidence>
<feature type="compositionally biased region" description="Acidic residues" evidence="14">
    <location>
        <begin position="569"/>
        <end position="578"/>
    </location>
</feature>
<dbReference type="InterPro" id="IPR036179">
    <property type="entry name" value="Ig-like_dom_sf"/>
</dbReference>
<keyword evidence="2" id="KW-0244">Early protein</keyword>
<dbReference type="GeneID" id="105438134"/>
<keyword evidence="5" id="KW-1114">Inhibition of host interferon signaling pathway by virus</keyword>
<dbReference type="OrthoDB" id="6019866at2759"/>
<dbReference type="RefSeq" id="XP_030838098.1">
    <property type="nucleotide sequence ID" value="XM_030982238.1"/>
</dbReference>
<dbReference type="GO" id="GO:0039502">
    <property type="term" value="P:symbiont-mediated suppression of host type I interferon-mediated signaling pathway"/>
    <property type="evidence" value="ECO:0007669"/>
    <property type="project" value="UniProtKB-KW"/>
</dbReference>
<dbReference type="GO" id="GO:0005886">
    <property type="term" value="C:plasma membrane"/>
    <property type="evidence" value="ECO:0000318"/>
    <property type="project" value="GO_Central"/>
</dbReference>
<evidence type="ECO:0000256" key="9">
    <source>
        <dbReference type="ARBA" id="ARBA00023258"/>
    </source>
</evidence>
<evidence type="ECO:0000256" key="1">
    <source>
        <dbReference type="ARBA" id="ARBA00009752"/>
    </source>
</evidence>
<dbReference type="SMART" id="SM00409">
    <property type="entry name" value="IG"/>
    <property type="match status" value="2"/>
</dbReference>
<feature type="chain" id="PRO_5029871655" description="Soluble interferon alpha/beta receptor OPG204" evidence="15">
    <location>
        <begin position="35"/>
        <end position="621"/>
    </location>
</feature>
<dbReference type="Gene3D" id="3.40.50.10140">
    <property type="entry name" value="Toll/interleukin-1 receptor homology (TIR) domain"/>
    <property type="match status" value="1"/>
</dbReference>
<feature type="compositionally biased region" description="Polar residues" evidence="14">
    <location>
        <begin position="509"/>
        <end position="526"/>
    </location>
</feature>
<dbReference type="SUPFAM" id="SSF48726">
    <property type="entry name" value="Immunoglobulin"/>
    <property type="match status" value="1"/>
</dbReference>
<feature type="compositionally biased region" description="Gly residues" evidence="14">
    <location>
        <begin position="484"/>
        <end position="493"/>
    </location>
</feature>
<dbReference type="Gene3D" id="2.60.40.10">
    <property type="entry name" value="Immunoglobulins"/>
    <property type="match status" value="1"/>
</dbReference>
<dbReference type="InterPro" id="IPR007110">
    <property type="entry name" value="Ig-like_dom"/>
</dbReference>
<sequence>MTLDTMKEHGMLCCLLPTIVYLLLPDLPITGASTDCVKIENCQENHNGSSLKFKYPNVQLDISVLRGKYMDPSMLCKAEGFTSITWLKDDRIEFPFGFMPGSSKCYTSLKDCNQTVEITNTQKEAIGNYTCLVSNGEETIQRTFHVYVEDEKFTDDPSTIDHANCSDMAVKPGEDVYLFCEFCAGDKSHVTEVRWNKLDEDENLVPVNQLTDGEDEDGSRYWESPNTYSRDCFETYNLPAAVGRQLIIRDVTSGMFGSYVITGNYTLNGAYKGDSIKIIVSQAPDTMIEITVGVVVSLTVIFLVVTVVTVTCHKYHLTLQLYWKNRFGKIEEHDGMEHDAFISFSDSPEDGRFAIAVAQRLHQQGYDAWMRDMHAIPGEALIAEEIVSMKRSRRCILIISPEYSTSSHSEVLTDLAADQTLRKRSRIIPILYRGVTREHFKRHRRLAEIVRVCPCITWQEMEDAGSSENQLGNSISGSSPEGVHGNGSSGSGLGEMPNNDVSGSGLGQMLSNNVSGSSTEELPSNVSGCGTGEMPIDSNTSINSTNDDEGTLACHSNNGMRMTRRDGDSDQLIEDQEEGERKKREMKTKKQREKYEKRLLLKMPPKRLVASHAGNVASMVV</sequence>
<dbReference type="InterPro" id="IPR013783">
    <property type="entry name" value="Ig-like_fold"/>
</dbReference>
<dbReference type="InterPro" id="IPR015621">
    <property type="entry name" value="IL-1_rcpt_fam"/>
</dbReference>
<evidence type="ECO:0000256" key="4">
    <source>
        <dbReference type="ARBA" id="ARBA00022801"/>
    </source>
</evidence>
<feature type="domain" description="TIR" evidence="16">
    <location>
        <begin position="336"/>
        <end position="479"/>
    </location>
</feature>
<organism evidence="18 19">
    <name type="scientific">Strongylocentrotus purpuratus</name>
    <name type="common">Purple sea urchin</name>
    <dbReference type="NCBI Taxonomy" id="7668"/>
    <lineage>
        <taxon>Eukaryota</taxon>
        <taxon>Metazoa</taxon>
        <taxon>Echinodermata</taxon>
        <taxon>Eleutherozoa</taxon>
        <taxon>Echinozoa</taxon>
        <taxon>Echinoidea</taxon>
        <taxon>Euechinoidea</taxon>
        <taxon>Echinacea</taxon>
        <taxon>Camarodonta</taxon>
        <taxon>Echinidea</taxon>
        <taxon>Strongylocentrotidae</taxon>
        <taxon>Strongylocentrotus</taxon>
    </lineage>
</organism>
<name>A0A7M7NMV4_STRPU</name>
<evidence type="ECO:0000256" key="11">
    <source>
        <dbReference type="ARBA" id="ARBA00038761"/>
    </source>
</evidence>
<dbReference type="PRINTS" id="PR01537">
    <property type="entry name" value="INTRLKN1R1F"/>
</dbReference>
<dbReference type="InterPro" id="IPR003599">
    <property type="entry name" value="Ig_sub"/>
</dbReference>
<protein>
    <recommendedName>
        <fullName evidence="12">Soluble interferon alpha/beta receptor OPG204</fullName>
    </recommendedName>
</protein>
<feature type="domain" description="Ig-like" evidence="17">
    <location>
        <begin position="56"/>
        <end position="147"/>
    </location>
</feature>
<evidence type="ECO:0000256" key="12">
    <source>
        <dbReference type="ARBA" id="ARBA00041012"/>
    </source>
</evidence>
<evidence type="ECO:0000256" key="13">
    <source>
        <dbReference type="ARBA" id="ARBA00045444"/>
    </source>
</evidence>
<dbReference type="SMART" id="SM00255">
    <property type="entry name" value="TIR"/>
    <property type="match status" value="1"/>
</dbReference>
<keyword evidence="8" id="KW-0325">Glycoprotein</keyword>
<evidence type="ECO:0000256" key="7">
    <source>
        <dbReference type="ARBA" id="ARBA00023157"/>
    </source>
</evidence>
<keyword evidence="9" id="KW-0922">Interferon antiviral system evasion</keyword>
<keyword evidence="10" id="KW-0393">Immunoglobulin domain</keyword>
<keyword evidence="6" id="KW-0520">NAD</keyword>